<dbReference type="GO" id="GO:0005524">
    <property type="term" value="F:ATP binding"/>
    <property type="evidence" value="ECO:0007669"/>
    <property type="project" value="UniProtKB-UniRule"/>
</dbReference>
<dbReference type="InterPro" id="IPR001977">
    <property type="entry name" value="Depp_CoAkinase"/>
</dbReference>
<evidence type="ECO:0000313" key="8">
    <source>
        <dbReference type="Proteomes" id="UP000192907"/>
    </source>
</evidence>
<dbReference type="PROSITE" id="PS51219">
    <property type="entry name" value="DPCK"/>
    <property type="match status" value="1"/>
</dbReference>
<dbReference type="OrthoDB" id="5292032at2"/>
<accession>A0A1Y6BNZ8</accession>
<dbReference type="GO" id="GO:0004140">
    <property type="term" value="F:dephospho-CoA kinase activity"/>
    <property type="evidence" value="ECO:0007669"/>
    <property type="project" value="UniProtKB-UniRule"/>
</dbReference>
<keyword evidence="2 5" id="KW-0547">Nucleotide-binding</keyword>
<dbReference type="PANTHER" id="PTHR10695:SF46">
    <property type="entry name" value="BIFUNCTIONAL COENZYME A SYNTHASE-RELATED"/>
    <property type="match status" value="1"/>
</dbReference>
<evidence type="ECO:0000256" key="1">
    <source>
        <dbReference type="ARBA" id="ARBA00009018"/>
    </source>
</evidence>
<dbReference type="EC" id="2.7.1.24" evidence="5 6"/>
<keyword evidence="4 5" id="KW-0173">Coenzyme A biosynthesis</keyword>
<comment type="pathway">
    <text evidence="5">Cofactor biosynthesis; coenzyme A biosynthesis; CoA from (R)-pantothenate: step 5/5.</text>
</comment>
<dbReference type="InterPro" id="IPR027417">
    <property type="entry name" value="P-loop_NTPase"/>
</dbReference>
<comment type="function">
    <text evidence="5">Catalyzes the phosphorylation of the 3'-hydroxyl group of dephosphocoenzyme A to form coenzyme A.</text>
</comment>
<keyword evidence="5 7" id="KW-0418">Kinase</keyword>
<dbReference type="STRING" id="1513793.SAMN06296036_107144"/>
<evidence type="ECO:0000256" key="6">
    <source>
        <dbReference type="NCBIfam" id="TIGR00152"/>
    </source>
</evidence>
<dbReference type="Gene3D" id="3.40.50.300">
    <property type="entry name" value="P-loop containing nucleotide triphosphate hydrolases"/>
    <property type="match status" value="1"/>
</dbReference>
<dbReference type="CDD" id="cd02022">
    <property type="entry name" value="DPCK"/>
    <property type="match status" value="1"/>
</dbReference>
<keyword evidence="8" id="KW-1185">Reference proteome</keyword>
<keyword evidence="5" id="KW-0808">Transferase</keyword>
<dbReference type="PANTHER" id="PTHR10695">
    <property type="entry name" value="DEPHOSPHO-COA KINASE-RELATED"/>
    <property type="match status" value="1"/>
</dbReference>
<comment type="catalytic activity">
    <reaction evidence="5">
        <text>3'-dephospho-CoA + ATP = ADP + CoA + H(+)</text>
        <dbReference type="Rhea" id="RHEA:18245"/>
        <dbReference type="ChEBI" id="CHEBI:15378"/>
        <dbReference type="ChEBI" id="CHEBI:30616"/>
        <dbReference type="ChEBI" id="CHEBI:57287"/>
        <dbReference type="ChEBI" id="CHEBI:57328"/>
        <dbReference type="ChEBI" id="CHEBI:456216"/>
        <dbReference type="EC" id="2.7.1.24"/>
    </reaction>
</comment>
<dbReference type="Proteomes" id="UP000192907">
    <property type="component" value="Unassembled WGS sequence"/>
</dbReference>
<dbReference type="Pfam" id="PF01121">
    <property type="entry name" value="CoaE"/>
    <property type="match status" value="1"/>
</dbReference>
<evidence type="ECO:0000313" key="7">
    <source>
        <dbReference type="EMBL" id="SMF21908.1"/>
    </source>
</evidence>
<comment type="similarity">
    <text evidence="1 5">Belongs to the CoaE family.</text>
</comment>
<evidence type="ECO:0000256" key="2">
    <source>
        <dbReference type="ARBA" id="ARBA00022741"/>
    </source>
</evidence>
<protein>
    <recommendedName>
        <fullName evidence="5 6">Dephospho-CoA kinase</fullName>
        <ecNumber evidence="5 6">2.7.1.24</ecNumber>
    </recommendedName>
    <alternativeName>
        <fullName evidence="5">Dephosphocoenzyme A kinase</fullName>
    </alternativeName>
</protein>
<dbReference type="NCBIfam" id="TIGR00152">
    <property type="entry name" value="dephospho-CoA kinase"/>
    <property type="match status" value="1"/>
</dbReference>
<dbReference type="EMBL" id="FWZT01000007">
    <property type="protein sequence ID" value="SMF21908.1"/>
    <property type="molecule type" value="Genomic_DNA"/>
</dbReference>
<evidence type="ECO:0000256" key="5">
    <source>
        <dbReference type="HAMAP-Rule" id="MF_00376"/>
    </source>
</evidence>
<dbReference type="UniPathway" id="UPA00241">
    <property type="reaction ID" value="UER00356"/>
</dbReference>
<organism evidence="7 8">
    <name type="scientific">Pseudobacteriovorax antillogorgiicola</name>
    <dbReference type="NCBI Taxonomy" id="1513793"/>
    <lineage>
        <taxon>Bacteria</taxon>
        <taxon>Pseudomonadati</taxon>
        <taxon>Bdellovibrionota</taxon>
        <taxon>Oligoflexia</taxon>
        <taxon>Oligoflexales</taxon>
        <taxon>Pseudobacteriovoracaceae</taxon>
        <taxon>Pseudobacteriovorax</taxon>
    </lineage>
</organism>
<comment type="subcellular location">
    <subcellularLocation>
        <location evidence="5">Cytoplasm</location>
    </subcellularLocation>
</comment>
<name>A0A1Y6BNZ8_9BACT</name>
<dbReference type="SUPFAM" id="SSF52540">
    <property type="entry name" value="P-loop containing nucleoside triphosphate hydrolases"/>
    <property type="match status" value="1"/>
</dbReference>
<keyword evidence="3 5" id="KW-0067">ATP-binding</keyword>
<gene>
    <name evidence="5" type="primary">coaE</name>
    <name evidence="7" type="ORF">SAMN06296036_107144</name>
</gene>
<feature type="binding site" evidence="5">
    <location>
        <begin position="19"/>
        <end position="24"/>
    </location>
    <ligand>
        <name>ATP</name>
        <dbReference type="ChEBI" id="CHEBI:30616"/>
    </ligand>
</feature>
<dbReference type="AlphaFoldDB" id="A0A1Y6BNZ8"/>
<sequence length="211" mass="23144">MDYQDLCKQYGIALTGGIACGKSTVAGVIRDQGYLVVDADQLARQVVAPGSPGLKQIAASFGHELIDADGQLRRAEMRRVIASDPNARSRLEAITHPLIHQAGLVALTEAGITSSPKIWFYEAALIFEIGREHQFHDVWVAHCPHDIQMKRLMTRDSCSQSDAEKMIAAQLPVADKVAKAGLAIDTDLPMEELTENVKTYLQGLKRQNHES</sequence>
<evidence type="ECO:0000256" key="3">
    <source>
        <dbReference type="ARBA" id="ARBA00022840"/>
    </source>
</evidence>
<evidence type="ECO:0000256" key="4">
    <source>
        <dbReference type="ARBA" id="ARBA00022993"/>
    </source>
</evidence>
<reference evidence="8" key="1">
    <citation type="submission" date="2017-04" db="EMBL/GenBank/DDBJ databases">
        <authorList>
            <person name="Varghese N."/>
            <person name="Submissions S."/>
        </authorList>
    </citation>
    <scope>NUCLEOTIDE SEQUENCE [LARGE SCALE GENOMIC DNA]</scope>
    <source>
        <strain evidence="8">RKEM611</strain>
    </source>
</reference>
<dbReference type="HAMAP" id="MF_00376">
    <property type="entry name" value="Dephospho_CoA_kinase"/>
    <property type="match status" value="1"/>
</dbReference>
<dbReference type="GO" id="GO:0005737">
    <property type="term" value="C:cytoplasm"/>
    <property type="evidence" value="ECO:0007669"/>
    <property type="project" value="UniProtKB-SubCell"/>
</dbReference>
<dbReference type="GO" id="GO:0015937">
    <property type="term" value="P:coenzyme A biosynthetic process"/>
    <property type="evidence" value="ECO:0007669"/>
    <property type="project" value="UniProtKB-UniRule"/>
</dbReference>
<dbReference type="RefSeq" id="WP_132318389.1">
    <property type="nucleotide sequence ID" value="NZ_FWZT01000007.1"/>
</dbReference>
<proteinExistence type="inferred from homology"/>
<keyword evidence="5" id="KW-0963">Cytoplasm</keyword>